<evidence type="ECO:0000313" key="3">
    <source>
        <dbReference type="EMBL" id="MBB5201804.1"/>
    </source>
</evidence>
<sequence>MTDGYAPYNAISAVNHLVHLACWAHVQTHALCRERHLAMDNNSCENTFRPFVIGRKNWLFADTVGGAKASANLYSLIETSKAENIDAYQYLTEMFTVLAYANTADDYEALLPWNLQPIGQAPA</sequence>
<feature type="domain" description="Transposase IS66 C-terminal" evidence="2">
    <location>
        <begin position="75"/>
        <end position="113"/>
    </location>
</feature>
<accession>A0A840RYT4</accession>
<dbReference type="PANTHER" id="PTHR33678">
    <property type="entry name" value="BLL1576 PROTEIN"/>
    <property type="match status" value="1"/>
</dbReference>
<dbReference type="PANTHER" id="PTHR33678:SF1">
    <property type="entry name" value="BLL1576 PROTEIN"/>
    <property type="match status" value="1"/>
</dbReference>
<dbReference type="InterPro" id="IPR039552">
    <property type="entry name" value="IS66_C"/>
</dbReference>
<dbReference type="AlphaFoldDB" id="A0A840RYT4"/>
<protein>
    <recommendedName>
        <fullName evidence="5">Transposase</fullName>
    </recommendedName>
</protein>
<organism evidence="3 4">
    <name type="scientific">Glaciimonas immobilis</name>
    <dbReference type="NCBI Taxonomy" id="728004"/>
    <lineage>
        <taxon>Bacteria</taxon>
        <taxon>Pseudomonadati</taxon>
        <taxon>Pseudomonadota</taxon>
        <taxon>Betaproteobacteria</taxon>
        <taxon>Burkholderiales</taxon>
        <taxon>Oxalobacteraceae</taxon>
        <taxon>Glaciimonas</taxon>
    </lineage>
</organism>
<comment type="caution">
    <text evidence="3">The sequence shown here is derived from an EMBL/GenBank/DDBJ whole genome shotgun (WGS) entry which is preliminary data.</text>
</comment>
<feature type="domain" description="Transposase IS66 central" evidence="1">
    <location>
        <begin position="32"/>
        <end position="68"/>
    </location>
</feature>
<dbReference type="InterPro" id="IPR004291">
    <property type="entry name" value="Transposase_IS66_central"/>
</dbReference>
<evidence type="ECO:0000259" key="1">
    <source>
        <dbReference type="Pfam" id="PF03050"/>
    </source>
</evidence>
<evidence type="ECO:0000313" key="4">
    <source>
        <dbReference type="Proteomes" id="UP000571084"/>
    </source>
</evidence>
<reference evidence="3 4" key="1">
    <citation type="submission" date="2020-08" db="EMBL/GenBank/DDBJ databases">
        <title>Genomic Encyclopedia of Type Strains, Phase IV (KMG-IV): sequencing the most valuable type-strain genomes for metagenomic binning, comparative biology and taxonomic classification.</title>
        <authorList>
            <person name="Goeker M."/>
        </authorList>
    </citation>
    <scope>NUCLEOTIDE SEQUENCE [LARGE SCALE GENOMIC DNA]</scope>
    <source>
        <strain evidence="3 4">DSM 23240</strain>
    </source>
</reference>
<gene>
    <name evidence="3" type="ORF">HNR39_003662</name>
</gene>
<dbReference type="Pfam" id="PF13817">
    <property type="entry name" value="DDE_Tnp_IS66_C"/>
    <property type="match status" value="1"/>
</dbReference>
<dbReference type="InterPro" id="IPR052344">
    <property type="entry name" value="Transposase-related"/>
</dbReference>
<evidence type="ECO:0008006" key="5">
    <source>
        <dbReference type="Google" id="ProtNLM"/>
    </source>
</evidence>
<dbReference type="Pfam" id="PF03050">
    <property type="entry name" value="DDE_Tnp_IS66"/>
    <property type="match status" value="1"/>
</dbReference>
<name>A0A840RYT4_9BURK</name>
<dbReference type="EMBL" id="JACHHQ010000008">
    <property type="protein sequence ID" value="MBB5201804.1"/>
    <property type="molecule type" value="Genomic_DNA"/>
</dbReference>
<dbReference type="Proteomes" id="UP000571084">
    <property type="component" value="Unassembled WGS sequence"/>
</dbReference>
<evidence type="ECO:0000259" key="2">
    <source>
        <dbReference type="Pfam" id="PF13817"/>
    </source>
</evidence>
<proteinExistence type="predicted"/>
<keyword evidence="4" id="KW-1185">Reference proteome</keyword>